<evidence type="ECO:0000313" key="3">
    <source>
        <dbReference type="Proteomes" id="UP000640485"/>
    </source>
</evidence>
<dbReference type="EMBL" id="JAEPRQ010000005">
    <property type="protein sequence ID" value="MBK4217023.1"/>
    <property type="molecule type" value="Genomic_DNA"/>
</dbReference>
<reference evidence="2" key="1">
    <citation type="submission" date="2021-01" db="EMBL/GenBank/DDBJ databases">
        <title>Paracoccus amoyensis sp. nov., isolated from the surface seawater along the coast of Xiamen Island, China.</title>
        <authorList>
            <person name="Lyu L."/>
        </authorList>
    </citation>
    <scope>NUCLEOTIDE SEQUENCE</scope>
    <source>
        <strain evidence="2">MJ17</strain>
    </source>
</reference>
<comment type="caution">
    <text evidence="2">The sequence shown here is derived from an EMBL/GenBank/DDBJ whole genome shotgun (WGS) entry which is preliminary data.</text>
</comment>
<proteinExistence type="predicted"/>
<organism evidence="2 3">
    <name type="scientific">Paracoccus caeni</name>
    <dbReference type="NCBI Taxonomy" id="657651"/>
    <lineage>
        <taxon>Bacteria</taxon>
        <taxon>Pseudomonadati</taxon>
        <taxon>Pseudomonadota</taxon>
        <taxon>Alphaproteobacteria</taxon>
        <taxon>Rhodobacterales</taxon>
        <taxon>Paracoccaceae</taxon>
        <taxon>Paracoccus</taxon>
    </lineage>
</organism>
<gene>
    <name evidence="2" type="ORF">JJJ17_13890</name>
</gene>
<evidence type="ECO:0000259" key="1">
    <source>
        <dbReference type="Pfam" id="PF13223"/>
    </source>
</evidence>
<name>A0A934W145_9RHOB</name>
<dbReference type="InterPro" id="IPR025109">
    <property type="entry name" value="DUF4031"/>
</dbReference>
<dbReference type="AlphaFoldDB" id="A0A934W145"/>
<accession>A0A934W145</accession>
<feature type="domain" description="DUF4031" evidence="1">
    <location>
        <begin position="1"/>
        <end position="65"/>
    </location>
</feature>
<dbReference type="Proteomes" id="UP000640485">
    <property type="component" value="Unassembled WGS sequence"/>
</dbReference>
<sequence length="69" mass="7876">MCHMIADSSDELLQMADRIGVQRKWLQHAGTHHEHFDIAMSKRRLAVAAGAVEVTRLELGRILRKRRGT</sequence>
<protein>
    <submittedName>
        <fullName evidence="2">DUF4031 domain-containing protein</fullName>
    </submittedName>
</protein>
<keyword evidence="3" id="KW-1185">Reference proteome</keyword>
<evidence type="ECO:0000313" key="2">
    <source>
        <dbReference type="EMBL" id="MBK4217023.1"/>
    </source>
</evidence>
<dbReference type="Pfam" id="PF13223">
    <property type="entry name" value="DUF4031"/>
    <property type="match status" value="1"/>
</dbReference>